<dbReference type="OrthoDB" id="9974981at2759"/>
<evidence type="ECO:0000256" key="1">
    <source>
        <dbReference type="ARBA" id="ARBA00005725"/>
    </source>
</evidence>
<dbReference type="AlphaFoldDB" id="A0A9P9IDU3"/>
<proteinExistence type="inferred from homology"/>
<name>A0A9P9IDU3_9PLEO</name>
<dbReference type="Gene3D" id="3.90.25.10">
    <property type="entry name" value="UDP-galactose 4-epimerase, domain 1"/>
    <property type="match status" value="1"/>
</dbReference>
<comment type="caution">
    <text evidence="5">The sequence shown here is derived from an EMBL/GenBank/DDBJ whole genome shotgun (WGS) entry which is preliminary data.</text>
</comment>
<reference evidence="5" key="1">
    <citation type="journal article" date="2021" name="Nat. Commun.">
        <title>Genetic determinants of endophytism in the Arabidopsis root mycobiome.</title>
        <authorList>
            <person name="Mesny F."/>
            <person name="Miyauchi S."/>
            <person name="Thiergart T."/>
            <person name="Pickel B."/>
            <person name="Atanasova L."/>
            <person name="Karlsson M."/>
            <person name="Huettel B."/>
            <person name="Barry K.W."/>
            <person name="Haridas S."/>
            <person name="Chen C."/>
            <person name="Bauer D."/>
            <person name="Andreopoulos W."/>
            <person name="Pangilinan J."/>
            <person name="LaButti K."/>
            <person name="Riley R."/>
            <person name="Lipzen A."/>
            <person name="Clum A."/>
            <person name="Drula E."/>
            <person name="Henrissat B."/>
            <person name="Kohler A."/>
            <person name="Grigoriev I.V."/>
            <person name="Martin F.M."/>
            <person name="Hacquard S."/>
        </authorList>
    </citation>
    <scope>NUCLEOTIDE SEQUENCE</scope>
    <source>
        <strain evidence="5">MPI-CAGE-CH-0243</strain>
    </source>
</reference>
<dbReference type="Gene3D" id="3.40.50.720">
    <property type="entry name" value="NAD(P)-binding Rossmann-like Domain"/>
    <property type="match status" value="1"/>
</dbReference>
<evidence type="ECO:0000256" key="2">
    <source>
        <dbReference type="ARBA" id="ARBA00022857"/>
    </source>
</evidence>
<evidence type="ECO:0000259" key="4">
    <source>
        <dbReference type="Pfam" id="PF13460"/>
    </source>
</evidence>
<gene>
    <name evidence="5" type="ORF">B0J11DRAFT_592605</name>
</gene>
<organism evidence="5 6">
    <name type="scientific">Dendryphion nanum</name>
    <dbReference type="NCBI Taxonomy" id="256645"/>
    <lineage>
        <taxon>Eukaryota</taxon>
        <taxon>Fungi</taxon>
        <taxon>Dikarya</taxon>
        <taxon>Ascomycota</taxon>
        <taxon>Pezizomycotina</taxon>
        <taxon>Dothideomycetes</taxon>
        <taxon>Pleosporomycetidae</taxon>
        <taxon>Pleosporales</taxon>
        <taxon>Torulaceae</taxon>
        <taxon>Dendryphion</taxon>
    </lineage>
</organism>
<dbReference type="InterPro" id="IPR051609">
    <property type="entry name" value="NmrA/Isoflavone_reductase-like"/>
</dbReference>
<feature type="domain" description="NAD(P)-binding" evidence="4">
    <location>
        <begin position="12"/>
        <end position="150"/>
    </location>
</feature>
<dbReference type="Pfam" id="PF13460">
    <property type="entry name" value="NAD_binding_10"/>
    <property type="match status" value="1"/>
</dbReference>
<dbReference type="PANTHER" id="PTHR47706:SF1">
    <property type="entry name" value="CIPA-LIKE, PUTATIVE (AFU_ORTHOLOGUE AFUA_1G12460)-RELATED"/>
    <property type="match status" value="1"/>
</dbReference>
<protein>
    <recommendedName>
        <fullName evidence="4">NAD(P)-binding domain-containing protein</fullName>
    </recommendedName>
</protein>
<dbReference type="InterPro" id="IPR036291">
    <property type="entry name" value="NAD(P)-bd_dom_sf"/>
</dbReference>
<keyword evidence="6" id="KW-1185">Reference proteome</keyword>
<dbReference type="Proteomes" id="UP000700596">
    <property type="component" value="Unassembled WGS sequence"/>
</dbReference>
<keyword evidence="2" id="KW-0521">NADP</keyword>
<evidence type="ECO:0000313" key="6">
    <source>
        <dbReference type="Proteomes" id="UP000700596"/>
    </source>
</evidence>
<dbReference type="SUPFAM" id="SSF51735">
    <property type="entry name" value="NAD(P)-binding Rossmann-fold domains"/>
    <property type="match status" value="1"/>
</dbReference>
<dbReference type="InterPro" id="IPR016040">
    <property type="entry name" value="NAD(P)-bd_dom"/>
</dbReference>
<dbReference type="GO" id="GO:0016491">
    <property type="term" value="F:oxidoreductase activity"/>
    <property type="evidence" value="ECO:0007669"/>
    <property type="project" value="UniProtKB-KW"/>
</dbReference>
<evidence type="ECO:0000256" key="3">
    <source>
        <dbReference type="ARBA" id="ARBA00023002"/>
    </source>
</evidence>
<keyword evidence="3" id="KW-0560">Oxidoreductase</keyword>
<sequence>MNRSIKKVVLAGATGTLGSLILSILSQSVEFEVTVVVRRTNATFPSRVTVKVADFNSVSSLTEAFEDQDAVIDATSGSDPGVNIRIIDAAVRARVYRIIPAEFSVDPENAKARSMPVFQGKDKAFHHVQELASEDKITYTTISNGAFMDWCLRTGFLSLDIHSKKVELMNGGTLVIPWTLLESVAKATVEVLRLKDAKNRSFFIYSVQKSQKEMADLAKEALGPEGWETTTIDMEKVIEGAMMECKAGNFNVQVIGDMIRYINSTEGYSGAWKNDDNEVLGVPTMSDEEVRQLITKIAREKK</sequence>
<dbReference type="PANTHER" id="PTHR47706">
    <property type="entry name" value="NMRA-LIKE FAMILY PROTEIN"/>
    <property type="match status" value="1"/>
</dbReference>
<comment type="similarity">
    <text evidence="1">Belongs to the NmrA-type oxidoreductase family. Isoflavone reductase subfamily.</text>
</comment>
<accession>A0A9P9IDU3</accession>
<evidence type="ECO:0000313" key="5">
    <source>
        <dbReference type="EMBL" id="KAH7118023.1"/>
    </source>
</evidence>
<dbReference type="EMBL" id="JAGMWT010000013">
    <property type="protein sequence ID" value="KAH7118023.1"/>
    <property type="molecule type" value="Genomic_DNA"/>
</dbReference>